<evidence type="ECO:0000313" key="2">
    <source>
        <dbReference type="EMBL" id="THH33077.1"/>
    </source>
</evidence>
<reference evidence="2 3" key="1">
    <citation type="submission" date="2019-02" db="EMBL/GenBank/DDBJ databases">
        <title>Genome sequencing of the rare red list fungi Antrodiella citrinella (Flaviporus citrinellus).</title>
        <authorList>
            <person name="Buettner E."/>
            <person name="Kellner H."/>
        </authorList>
    </citation>
    <scope>NUCLEOTIDE SEQUENCE [LARGE SCALE GENOMIC DNA]</scope>
    <source>
        <strain evidence="2 3">DSM 108506</strain>
    </source>
</reference>
<keyword evidence="3" id="KW-1185">Reference proteome</keyword>
<dbReference type="Pfam" id="PF20231">
    <property type="entry name" value="DUF6589"/>
    <property type="match status" value="1"/>
</dbReference>
<gene>
    <name evidence="2" type="ORF">EUX98_g1090</name>
</gene>
<sequence>MSELRLVEVDGQDQQWMSEADKASNVFKRGSSSGFIPSCAASVMTVDSVDDEMQSLGTIMDYPQSDLSEETLLAIRWEDLIDQTQDLAPTTWRLFRKAAYTSRQDERNTMKNPDASVMTMVAVASFCRSHKNCKLAKLLTVYFNSCGISAKAFDTLNALGLTMSQKWAYDGLQHLAESACLDLLRDIRTFPFLGTHDNLNRTFKAYEQRLANSNHFDSGTTESSYDGNDRVLHEFFSQLGINTPAQKKEFASLETLVWVGDLLTTSRIRGLKKFRCEDLNSFERLDFLEEMFGWFHAQIAAEHSLHSQYYGTRAGGGLVLSFDILERKGLRTLSVQGDFHHHMKEALHHIAEARFRGLWMLLGKVDCLRDLRQKSPDELKKLAEQIVTNYSSTKALLLHAEKPRKKQDDVHSQAIQWNRGLFLCEGAQVVTGGVWLEILSCCSGTKREECYANDADATHRAAEETVTCGRPTPGQTKLTSW</sequence>
<proteinExistence type="predicted"/>
<evidence type="ECO:0000313" key="3">
    <source>
        <dbReference type="Proteomes" id="UP000308730"/>
    </source>
</evidence>
<protein>
    <recommendedName>
        <fullName evidence="1">DUF6589 domain-containing protein</fullName>
    </recommendedName>
</protein>
<evidence type="ECO:0000259" key="1">
    <source>
        <dbReference type="Pfam" id="PF20231"/>
    </source>
</evidence>
<name>A0A4S4N4P1_9APHY</name>
<accession>A0A4S4N4P1</accession>
<organism evidence="2 3">
    <name type="scientific">Antrodiella citrinella</name>
    <dbReference type="NCBI Taxonomy" id="2447956"/>
    <lineage>
        <taxon>Eukaryota</taxon>
        <taxon>Fungi</taxon>
        <taxon>Dikarya</taxon>
        <taxon>Basidiomycota</taxon>
        <taxon>Agaricomycotina</taxon>
        <taxon>Agaricomycetes</taxon>
        <taxon>Polyporales</taxon>
        <taxon>Steccherinaceae</taxon>
        <taxon>Antrodiella</taxon>
    </lineage>
</organism>
<dbReference type="EMBL" id="SGPM01000011">
    <property type="protein sequence ID" value="THH33077.1"/>
    <property type="molecule type" value="Genomic_DNA"/>
</dbReference>
<dbReference type="InterPro" id="IPR046496">
    <property type="entry name" value="DUF6589"/>
</dbReference>
<feature type="domain" description="DUF6589" evidence="1">
    <location>
        <begin position="221"/>
        <end position="423"/>
    </location>
</feature>
<comment type="caution">
    <text evidence="2">The sequence shown here is derived from an EMBL/GenBank/DDBJ whole genome shotgun (WGS) entry which is preliminary data.</text>
</comment>
<dbReference type="OrthoDB" id="2980978at2759"/>
<dbReference type="Proteomes" id="UP000308730">
    <property type="component" value="Unassembled WGS sequence"/>
</dbReference>
<dbReference type="AlphaFoldDB" id="A0A4S4N4P1"/>